<reference evidence="1 2" key="1">
    <citation type="submission" date="2024-09" db="EMBL/GenBank/DDBJ databases">
        <title>Chromosome-scale assembly of Riccia fluitans.</title>
        <authorList>
            <person name="Paukszto L."/>
            <person name="Sawicki J."/>
            <person name="Karawczyk K."/>
            <person name="Piernik-Szablinska J."/>
            <person name="Szczecinska M."/>
            <person name="Mazdziarz M."/>
        </authorList>
    </citation>
    <scope>NUCLEOTIDE SEQUENCE [LARGE SCALE GENOMIC DNA]</scope>
    <source>
        <strain evidence="1">Rf_01</strain>
        <tissue evidence="1">Aerial parts of the thallus</tissue>
    </source>
</reference>
<organism evidence="1 2">
    <name type="scientific">Riccia fluitans</name>
    <dbReference type="NCBI Taxonomy" id="41844"/>
    <lineage>
        <taxon>Eukaryota</taxon>
        <taxon>Viridiplantae</taxon>
        <taxon>Streptophyta</taxon>
        <taxon>Embryophyta</taxon>
        <taxon>Marchantiophyta</taxon>
        <taxon>Marchantiopsida</taxon>
        <taxon>Marchantiidae</taxon>
        <taxon>Marchantiales</taxon>
        <taxon>Ricciaceae</taxon>
        <taxon>Riccia</taxon>
    </lineage>
</organism>
<accession>A0ABD1ZSF6</accession>
<gene>
    <name evidence="1" type="ORF">R1flu_021929</name>
</gene>
<comment type="caution">
    <text evidence="1">The sequence shown here is derived from an EMBL/GenBank/DDBJ whole genome shotgun (WGS) entry which is preliminary data.</text>
</comment>
<dbReference type="AlphaFoldDB" id="A0ABD1ZSF6"/>
<proteinExistence type="predicted"/>
<dbReference type="EMBL" id="JBHFFA010000001">
    <property type="protein sequence ID" value="KAL2653801.1"/>
    <property type="molecule type" value="Genomic_DNA"/>
</dbReference>
<protein>
    <submittedName>
        <fullName evidence="1">Uncharacterized protein</fullName>
    </submittedName>
</protein>
<evidence type="ECO:0000313" key="2">
    <source>
        <dbReference type="Proteomes" id="UP001605036"/>
    </source>
</evidence>
<sequence length="130" mass="14305">MVDRQDHKDIEIIQKVAELQVIQETLEVALKEHESKNGELTISLQTTHQELGEARKETTKSKASVVVLLLQGAGFAGKLQTAVVDSADLKGALKASREAVQSLATMNHTTEMEIATLRRRVKELEQTATT</sequence>
<dbReference type="Proteomes" id="UP001605036">
    <property type="component" value="Unassembled WGS sequence"/>
</dbReference>
<evidence type="ECO:0000313" key="1">
    <source>
        <dbReference type="EMBL" id="KAL2653801.1"/>
    </source>
</evidence>
<name>A0ABD1ZSF6_9MARC</name>
<keyword evidence="2" id="KW-1185">Reference proteome</keyword>